<protein>
    <submittedName>
        <fullName evidence="1">Methionine gamma-lyase family protein</fullName>
    </submittedName>
</protein>
<gene>
    <name evidence="1" type="ORF">H9632_03040</name>
</gene>
<dbReference type="Proteomes" id="UP000600565">
    <property type="component" value="Unassembled WGS sequence"/>
</dbReference>
<evidence type="ECO:0000313" key="2">
    <source>
        <dbReference type="Proteomes" id="UP000600565"/>
    </source>
</evidence>
<dbReference type="PANTHER" id="PTHR46658:SF1">
    <property type="entry name" value="CYS OR MET METABOLISM PYRIDOXAL-PHOSPHATE-DEPENDENT ENZYME"/>
    <property type="match status" value="1"/>
</dbReference>
<organism evidence="1 2">
    <name type="scientific">Solibacillus merdavium</name>
    <dbReference type="NCBI Taxonomy" id="2762218"/>
    <lineage>
        <taxon>Bacteria</taxon>
        <taxon>Bacillati</taxon>
        <taxon>Bacillota</taxon>
        <taxon>Bacilli</taxon>
        <taxon>Bacillales</taxon>
        <taxon>Caryophanaceae</taxon>
        <taxon>Solibacillus</taxon>
    </lineage>
</organism>
<dbReference type="Gene3D" id="3.90.1150.60">
    <property type="entry name" value="Methioning gamme-lyase, C-terminal domain"/>
    <property type="match status" value="1"/>
</dbReference>
<comment type="caution">
    <text evidence="1">The sequence shown here is derived from an EMBL/GenBank/DDBJ whole genome shotgun (WGS) entry which is preliminary data.</text>
</comment>
<dbReference type="EMBL" id="JACSPW010000002">
    <property type="protein sequence ID" value="MBD8032031.1"/>
    <property type="molecule type" value="Genomic_DNA"/>
</dbReference>
<dbReference type="InterPro" id="IPR009651">
    <property type="entry name" value="Met_g_lyase_put"/>
</dbReference>
<dbReference type="RefSeq" id="WP_191702652.1">
    <property type="nucleotide sequence ID" value="NZ_JACSPW010000002.1"/>
</dbReference>
<evidence type="ECO:0000313" key="1">
    <source>
        <dbReference type="EMBL" id="MBD8032031.1"/>
    </source>
</evidence>
<accession>A0ABR8XJB2</accession>
<dbReference type="Gene3D" id="3.40.640.10">
    <property type="entry name" value="Type I PLP-dependent aspartate aminotransferase-like (Major domain)"/>
    <property type="match status" value="1"/>
</dbReference>
<name>A0ABR8XJB2_9BACL</name>
<dbReference type="Pfam" id="PF06838">
    <property type="entry name" value="Met_gamma_lyase"/>
    <property type="match status" value="1"/>
</dbReference>
<dbReference type="PANTHER" id="PTHR46658">
    <property type="entry name" value="CYS OR MET METABOLISM PYRIDOXAL-PHOSPHATE-DEPENDENT ENZYME"/>
    <property type="match status" value="1"/>
</dbReference>
<reference evidence="1 2" key="1">
    <citation type="submission" date="2020-08" db="EMBL/GenBank/DDBJ databases">
        <title>A Genomic Blueprint of the Chicken Gut Microbiome.</title>
        <authorList>
            <person name="Gilroy R."/>
            <person name="Ravi A."/>
            <person name="Getino M."/>
            <person name="Pursley I."/>
            <person name="Horton D.L."/>
            <person name="Alikhan N.-F."/>
            <person name="Baker D."/>
            <person name="Gharbi K."/>
            <person name="Hall N."/>
            <person name="Watson M."/>
            <person name="Adriaenssens E.M."/>
            <person name="Foster-Nyarko E."/>
            <person name="Jarju S."/>
            <person name="Secka A."/>
            <person name="Antonio M."/>
            <person name="Oren A."/>
            <person name="Chaudhuri R."/>
            <person name="La Ragione R.M."/>
            <person name="Hildebrand F."/>
            <person name="Pallen M.J."/>
        </authorList>
    </citation>
    <scope>NUCLEOTIDE SEQUENCE [LARGE SCALE GENOMIC DNA]</scope>
    <source>
        <strain evidence="1 2">Sa1YVA6</strain>
    </source>
</reference>
<keyword evidence="2" id="KW-1185">Reference proteome</keyword>
<dbReference type="InterPro" id="IPR015424">
    <property type="entry name" value="PyrdxlP-dep_Trfase"/>
</dbReference>
<sequence>MAFQSLLTPETIKLATKVEEKVRTYHQQVDDRAFYNQQKVLAAFRNNQVSDFHLHPSTGYGYDDEGRDNLERVYAETFGAEAAIVRPQIISGTHAITLSLFGILRPGDELLYITGKPYDTLQSIVDGGEKDTGSLKDFKIGYSHVDLIGNKEIDWEGVKNAVNENTKMIAIQRSKGYATRPSFTIEQISQMVLKIREIAPNAVIFVDNCYGEFVELLEPTEVGVDLMAGSLIKNPGGGFAKIGGYIAGRTDLVEKCAYRMTSPGIGAEAGASLNTLADFYQGFFMAPHIVAQSLKGAIFTSAMLEEIGMTTSPHYTDVRTDLIQSVAFRTPEQMVAFCREIQAASPINAHFAPEPAYMPGYEDDVIMAAGTFVQGSSIELTADGPIRPPYTAFVQGGLTYEHVKYAICAAVQRLT</sequence>
<dbReference type="InterPro" id="IPR015421">
    <property type="entry name" value="PyrdxlP-dep_Trfase_major"/>
</dbReference>
<proteinExistence type="predicted"/>
<dbReference type="SUPFAM" id="SSF53383">
    <property type="entry name" value="PLP-dependent transferases"/>
    <property type="match status" value="1"/>
</dbReference>